<dbReference type="OrthoDB" id="8055275at2759"/>
<proteinExistence type="predicted"/>
<reference evidence="1 2" key="1">
    <citation type="submission" date="2016-04" db="EMBL/GenBank/DDBJ databases">
        <title>The genome of Intoshia linei affirms orthonectids as highly simplified spiralians.</title>
        <authorList>
            <person name="Mikhailov K.V."/>
            <person name="Slusarev G.S."/>
            <person name="Nikitin M.A."/>
            <person name="Logacheva M.D."/>
            <person name="Penin A."/>
            <person name="Aleoshin V."/>
            <person name="Panchin Y.V."/>
        </authorList>
    </citation>
    <scope>NUCLEOTIDE SEQUENCE [LARGE SCALE GENOMIC DNA]</scope>
    <source>
        <strain evidence="1">Intl2013</strain>
        <tissue evidence="1">Whole animal</tissue>
    </source>
</reference>
<evidence type="ECO:0000313" key="1">
    <source>
        <dbReference type="EMBL" id="OAF69392.1"/>
    </source>
</evidence>
<sequence length="80" mass="9001">MVNDVTNIVVYFDSKKMDKIEKTAVVIIDAKTKQELLLGIVSQNDGKGITTAKTVYNLLKKWHVHNKVIVFCYDTISGNT</sequence>
<name>A0A177B6S0_9BILA</name>
<organism evidence="1 2">
    <name type="scientific">Intoshia linei</name>
    <dbReference type="NCBI Taxonomy" id="1819745"/>
    <lineage>
        <taxon>Eukaryota</taxon>
        <taxon>Metazoa</taxon>
        <taxon>Spiralia</taxon>
        <taxon>Lophotrochozoa</taxon>
        <taxon>Mesozoa</taxon>
        <taxon>Orthonectida</taxon>
        <taxon>Rhopaluridae</taxon>
        <taxon>Intoshia</taxon>
    </lineage>
</organism>
<dbReference type="AlphaFoldDB" id="A0A177B6S0"/>
<dbReference type="Proteomes" id="UP000078046">
    <property type="component" value="Unassembled WGS sequence"/>
</dbReference>
<keyword evidence="2" id="KW-1185">Reference proteome</keyword>
<comment type="caution">
    <text evidence="1">The sequence shown here is derived from an EMBL/GenBank/DDBJ whole genome shotgun (WGS) entry which is preliminary data.</text>
</comment>
<evidence type="ECO:0000313" key="2">
    <source>
        <dbReference type="Proteomes" id="UP000078046"/>
    </source>
</evidence>
<gene>
    <name evidence="1" type="ORF">A3Q56_02842</name>
</gene>
<dbReference type="EMBL" id="LWCA01000288">
    <property type="protein sequence ID" value="OAF69392.1"/>
    <property type="molecule type" value="Genomic_DNA"/>
</dbReference>
<accession>A0A177B6S0</accession>
<evidence type="ECO:0008006" key="3">
    <source>
        <dbReference type="Google" id="ProtNLM"/>
    </source>
</evidence>
<protein>
    <recommendedName>
        <fullName evidence="3">DUF659 domain-containing protein</fullName>
    </recommendedName>
</protein>